<protein>
    <submittedName>
        <fullName evidence="1">Transcription termination factor 1-like isoform X1</fullName>
    </submittedName>
</protein>
<dbReference type="AlphaFoldDB" id="A0ABD1ZUE3"/>
<dbReference type="EMBL" id="JAUDFV010000167">
    <property type="protein sequence ID" value="KAL2711969.1"/>
    <property type="molecule type" value="Genomic_DNA"/>
</dbReference>
<evidence type="ECO:0000313" key="1">
    <source>
        <dbReference type="EMBL" id="KAL2711969.1"/>
    </source>
</evidence>
<comment type="caution">
    <text evidence="1">The sequence shown here is derived from an EMBL/GenBank/DDBJ whole genome shotgun (WGS) entry which is preliminary data.</text>
</comment>
<accession>A0ABD1ZUE3</accession>
<name>A0ABD1ZUE3_VESSQ</name>
<gene>
    <name evidence="1" type="ORF">V1478_018204</name>
</gene>
<dbReference type="Proteomes" id="UP001607302">
    <property type="component" value="Unassembled WGS sequence"/>
</dbReference>
<organism evidence="1 2">
    <name type="scientific">Vespula squamosa</name>
    <name type="common">Southern yellow jacket</name>
    <name type="synonym">Wasp</name>
    <dbReference type="NCBI Taxonomy" id="30214"/>
    <lineage>
        <taxon>Eukaryota</taxon>
        <taxon>Metazoa</taxon>
        <taxon>Ecdysozoa</taxon>
        <taxon>Arthropoda</taxon>
        <taxon>Hexapoda</taxon>
        <taxon>Insecta</taxon>
        <taxon>Pterygota</taxon>
        <taxon>Neoptera</taxon>
        <taxon>Endopterygota</taxon>
        <taxon>Hymenoptera</taxon>
        <taxon>Apocrita</taxon>
        <taxon>Aculeata</taxon>
        <taxon>Vespoidea</taxon>
        <taxon>Vespidae</taxon>
        <taxon>Vespinae</taxon>
        <taxon>Vespula</taxon>
    </lineage>
</organism>
<sequence>MTSSFLNKTFIYLMKEFDVRKYRRKNAIEYLYEKRIPEIKNHKLDRYLPRIQYTNGNIEIFTKEKMNKLKDKQKVHIGI</sequence>
<evidence type="ECO:0000313" key="2">
    <source>
        <dbReference type="Proteomes" id="UP001607302"/>
    </source>
</evidence>
<proteinExistence type="predicted"/>
<keyword evidence="2" id="KW-1185">Reference proteome</keyword>
<reference evidence="1 2" key="1">
    <citation type="journal article" date="2024" name="Ann. Entomol. Soc. Am.">
        <title>Genomic analyses of the southern and eastern yellowjacket wasps (Hymenoptera: Vespidae) reveal evolutionary signatures of social life.</title>
        <authorList>
            <person name="Catto M.A."/>
            <person name="Caine P.B."/>
            <person name="Orr S.E."/>
            <person name="Hunt B.G."/>
            <person name="Goodisman M.A.D."/>
        </authorList>
    </citation>
    <scope>NUCLEOTIDE SEQUENCE [LARGE SCALE GENOMIC DNA]</scope>
    <source>
        <strain evidence="1">233</strain>
        <tissue evidence="1">Head and thorax</tissue>
    </source>
</reference>